<dbReference type="Proteomes" id="UP000248329">
    <property type="component" value="Unassembled WGS sequence"/>
</dbReference>
<protein>
    <submittedName>
        <fullName evidence="1">Uncharacterized protein</fullName>
    </submittedName>
</protein>
<reference evidence="1" key="1">
    <citation type="submission" date="2018-01" db="EMBL/GenBank/DDBJ databases">
        <authorList>
            <person name="Krukenberg V."/>
        </authorList>
    </citation>
    <scope>NUCLEOTIDE SEQUENCE</scope>
    <source>
        <strain evidence="1">E20ANME2</strain>
    </source>
</reference>
<dbReference type="EMBL" id="PQXF01000029">
    <property type="protein sequence ID" value="PXF59045.1"/>
    <property type="molecule type" value="Genomic_DNA"/>
</dbReference>
<accession>A0AC61L0B0</accession>
<comment type="caution">
    <text evidence="1">The sequence shown here is derived from an EMBL/GenBank/DDBJ whole genome shotgun (WGS) entry which is preliminary data.</text>
</comment>
<organism evidence="1 2">
    <name type="scientific">Candidatus Methanogaster sp</name>
    <dbReference type="NCBI Taxonomy" id="3386292"/>
    <lineage>
        <taxon>Archaea</taxon>
        <taxon>Methanobacteriati</taxon>
        <taxon>Methanobacteriota</taxon>
        <taxon>Stenosarchaea group</taxon>
        <taxon>Methanomicrobia</taxon>
        <taxon>Methanosarcinales</taxon>
        <taxon>ANME-2 cluster</taxon>
        <taxon>Candidatus Methanogasteraceae</taxon>
        <taxon>Candidatus Methanogaster</taxon>
    </lineage>
</organism>
<gene>
    <name evidence="1" type="ORF">C4B59_12215</name>
</gene>
<evidence type="ECO:0000313" key="2">
    <source>
        <dbReference type="Proteomes" id="UP000248329"/>
    </source>
</evidence>
<proteinExistence type="predicted"/>
<name>A0AC61L0B0_9EURY</name>
<sequence length="91" mass="10690">MFGLSVTILINVIWFGIQTDLTPVYVVKISLPFLRLRLVPKIRRITHDLRQNRIIRRAARNQSLQAGYMYMTASLNRTLLQRNGSYTQLWV</sequence>
<evidence type="ECO:0000313" key="1">
    <source>
        <dbReference type="EMBL" id="PXF59045.1"/>
    </source>
</evidence>